<accession>A0A2T5TZA2</accession>
<gene>
    <name evidence="3" type="ORF">C8J25_10914</name>
</gene>
<feature type="region of interest" description="Disordered" evidence="1">
    <location>
        <begin position="68"/>
        <end position="141"/>
    </location>
</feature>
<protein>
    <submittedName>
        <fullName evidence="3">Putative flap endonuclease-1-like 5' DNA nuclease</fullName>
    </submittedName>
</protein>
<keyword evidence="2" id="KW-0812">Transmembrane</keyword>
<comment type="caution">
    <text evidence="3">The sequence shown here is derived from an EMBL/GenBank/DDBJ whole genome shotgun (WGS) entry which is preliminary data.</text>
</comment>
<organism evidence="3 4">
    <name type="scientific">Sphingomonas faeni</name>
    <dbReference type="NCBI Taxonomy" id="185950"/>
    <lineage>
        <taxon>Bacteria</taxon>
        <taxon>Pseudomonadati</taxon>
        <taxon>Pseudomonadota</taxon>
        <taxon>Alphaproteobacteria</taxon>
        <taxon>Sphingomonadales</taxon>
        <taxon>Sphingomonadaceae</taxon>
        <taxon>Sphingomonas</taxon>
    </lineage>
</organism>
<dbReference type="EMBL" id="QAYE01000009">
    <property type="protein sequence ID" value="PTW44586.1"/>
    <property type="molecule type" value="Genomic_DNA"/>
</dbReference>
<reference evidence="3 4" key="1">
    <citation type="submission" date="2018-04" db="EMBL/GenBank/DDBJ databases">
        <title>Genomic Encyclopedia of Type Strains, Phase III (KMG-III): the genomes of soil and plant-associated and newly described type strains.</title>
        <authorList>
            <person name="Whitman W."/>
        </authorList>
    </citation>
    <scope>NUCLEOTIDE SEQUENCE [LARGE SCALE GENOMIC DNA]</scope>
    <source>
        <strain evidence="3 4">MA-olki</strain>
    </source>
</reference>
<feature type="transmembrane region" description="Helical" evidence="2">
    <location>
        <begin position="20"/>
        <end position="45"/>
    </location>
</feature>
<dbReference type="Gene3D" id="1.10.150.20">
    <property type="entry name" value="5' to 3' exonuclease, C-terminal subdomain"/>
    <property type="match status" value="1"/>
</dbReference>
<keyword evidence="3" id="KW-0378">Hydrolase</keyword>
<dbReference type="Proteomes" id="UP000244013">
    <property type="component" value="Unassembled WGS sequence"/>
</dbReference>
<evidence type="ECO:0000313" key="3">
    <source>
        <dbReference type="EMBL" id="PTW44586.1"/>
    </source>
</evidence>
<keyword evidence="3" id="KW-0255">Endonuclease</keyword>
<keyword evidence="2" id="KW-0472">Membrane</keyword>
<name>A0A2T5TZA2_9SPHN</name>
<proteinExistence type="predicted"/>
<dbReference type="AlphaFoldDB" id="A0A2T5TZA2"/>
<dbReference type="GO" id="GO:0004519">
    <property type="term" value="F:endonuclease activity"/>
    <property type="evidence" value="ECO:0007669"/>
    <property type="project" value="UniProtKB-KW"/>
</dbReference>
<keyword evidence="3" id="KW-0540">Nuclease</keyword>
<evidence type="ECO:0000313" key="4">
    <source>
        <dbReference type="Proteomes" id="UP000244013"/>
    </source>
</evidence>
<feature type="compositionally biased region" description="Pro residues" evidence="1">
    <location>
        <begin position="97"/>
        <end position="112"/>
    </location>
</feature>
<sequence length="269" mass="27503">MGMNETSATSASGLSLLPDGIATLTAIHFTIIAVVAILVVIGLIWGIRAKRSRTKAVHDVIANAEEAGVPPEPVSAKPVQERKTEQSQAQTQSAPVPIAPPPASPQPAPPRPEPTRPEQTRPLPPVSGAPEQAPVSRDNDVVETPDRLADEPIAAASPLVASPATETAALAPAAPPADAPIAPAAPAPSYADGPVTQLKGLGPKVAAQLGALGVSTVGEMAALSDSEAQRIDAQLGNFTGRMGRDRWIEQARLLAAGDKAGFEAVFGKL</sequence>
<keyword evidence="2" id="KW-1133">Transmembrane helix</keyword>
<evidence type="ECO:0000256" key="1">
    <source>
        <dbReference type="SAM" id="MobiDB-lite"/>
    </source>
</evidence>
<evidence type="ECO:0000256" key="2">
    <source>
        <dbReference type="SAM" id="Phobius"/>
    </source>
</evidence>